<dbReference type="GO" id="GO:0005886">
    <property type="term" value="C:plasma membrane"/>
    <property type="evidence" value="ECO:0007669"/>
    <property type="project" value="TreeGrafter"/>
</dbReference>
<gene>
    <name evidence="3" type="ORF">CAEBREN_15848</name>
</gene>
<feature type="transmembrane region" description="Helical" evidence="2">
    <location>
        <begin position="387"/>
        <end position="412"/>
    </location>
</feature>
<dbReference type="GO" id="GO:0030001">
    <property type="term" value="P:metal ion transport"/>
    <property type="evidence" value="ECO:0007669"/>
    <property type="project" value="TreeGrafter"/>
</dbReference>
<dbReference type="PANTHER" id="PTHR13800:SF36">
    <property type="entry name" value="ION_TRANS DOMAIN-CONTAINING PROTEIN-RELATED"/>
    <property type="match status" value="1"/>
</dbReference>
<feature type="transmembrane region" description="Helical" evidence="2">
    <location>
        <begin position="341"/>
        <end position="360"/>
    </location>
</feature>
<sequence>MTNSMQSVVLLGPPIEIKQKIEEYENTYKTFASLNILKPNLIYTEIRRILLIDLNIDIEVLYKNDRNAFDMILSTFFGQKNPLATKKEATPTSNDLHPNPRIQTPDQDSSDEVEIITLSKCKHRLHTAMVMCFVAHKMYKLVKEDSGQIKEQERFSHLKEYWQTVACNIVNDLNSLDKTGPDYDWNALNTDYNYENRNTETFKNKQKNCGPYKEYLYRKFDRSKEILYIAYKAEAMIFRIVYVLAFAYMLCKFPVYRIYNSEAVFLLWTDYITVYYVIAVLIAQLSNTLIKCLDFVIFEHYREKDIEEYEKNVSSKPVDRFRLRKNVISSVRRYFQMYSLAFWKVVLIFPVLLLEAIRIISEIKTVQEAFGIHAKNSTGLVEYTLSVGIPICMEILYCLLFAISAISSLRFLYIWKDIGFFVHLITKMGKTVLMFIFVFFVFWMVLAVMHVRAYDPKNATLLHTIVSQGKFEIFGEVQDNDRHGTLDACSNFTSFWNVLNMKYEEASCLYRTTIIPFLVFFYIFGTGILLVNLLTAQLTKEYEEEYEKSGHYGGYLKYEQLAKIKSKLLLPPPFSFFYALLRFILALISLISQFCSCCRIVPAIIDFIPRHIWKLLVVLLEGYPFGAVRECEETSETEEKMKEYLENAPSYIWEHLKESIEKFEKNSENRDDVDNYIKAQLELFSILEKEKYNESATNRGKSRMALREEPFSDRDVYPISISRIGTGGAPLAFIDTSSNGSCSSINASH</sequence>
<dbReference type="InParanoid" id="G0P7F5"/>
<dbReference type="InterPro" id="IPR050927">
    <property type="entry name" value="TRPM"/>
</dbReference>
<dbReference type="eggNOG" id="ENOG502TGSF">
    <property type="taxonomic scope" value="Eukaryota"/>
</dbReference>
<evidence type="ECO:0008006" key="5">
    <source>
        <dbReference type="Google" id="ProtNLM"/>
    </source>
</evidence>
<keyword evidence="2" id="KW-0812">Transmembrane</keyword>
<evidence type="ECO:0000313" key="3">
    <source>
        <dbReference type="EMBL" id="EGT46930.1"/>
    </source>
</evidence>
<evidence type="ECO:0000256" key="2">
    <source>
        <dbReference type="SAM" id="Phobius"/>
    </source>
</evidence>
<feature type="compositionally biased region" description="Polar residues" evidence="1">
    <location>
        <begin position="90"/>
        <end position="107"/>
    </location>
</feature>
<feature type="transmembrane region" description="Helical" evidence="2">
    <location>
        <begin position="265"/>
        <end position="283"/>
    </location>
</feature>
<feature type="region of interest" description="Disordered" evidence="1">
    <location>
        <begin position="87"/>
        <end position="110"/>
    </location>
</feature>
<dbReference type="PANTHER" id="PTHR13800">
    <property type="entry name" value="TRANSIENT RECEPTOR POTENTIAL CATION CHANNEL, SUBFAMILY M, MEMBER 6"/>
    <property type="match status" value="1"/>
</dbReference>
<feature type="transmembrane region" description="Helical" evidence="2">
    <location>
        <begin position="568"/>
        <end position="591"/>
    </location>
</feature>
<dbReference type="GO" id="GO:0005261">
    <property type="term" value="F:monoatomic cation channel activity"/>
    <property type="evidence" value="ECO:0007669"/>
    <property type="project" value="TreeGrafter"/>
</dbReference>
<organism evidence="4">
    <name type="scientific">Caenorhabditis brenneri</name>
    <name type="common">Nematode worm</name>
    <dbReference type="NCBI Taxonomy" id="135651"/>
    <lineage>
        <taxon>Eukaryota</taxon>
        <taxon>Metazoa</taxon>
        <taxon>Ecdysozoa</taxon>
        <taxon>Nematoda</taxon>
        <taxon>Chromadorea</taxon>
        <taxon>Rhabditida</taxon>
        <taxon>Rhabditina</taxon>
        <taxon>Rhabditomorpha</taxon>
        <taxon>Rhabditoidea</taxon>
        <taxon>Rhabditidae</taxon>
        <taxon>Peloderinae</taxon>
        <taxon>Caenorhabditis</taxon>
    </lineage>
</organism>
<protein>
    <recommendedName>
        <fullName evidence="5">Ion transport domain-containing protein</fullName>
    </recommendedName>
</protein>
<evidence type="ECO:0000256" key="1">
    <source>
        <dbReference type="SAM" id="MobiDB-lite"/>
    </source>
</evidence>
<evidence type="ECO:0000313" key="4">
    <source>
        <dbReference type="Proteomes" id="UP000008068"/>
    </source>
</evidence>
<dbReference type="OMA" id="AMIFRIV"/>
<dbReference type="AlphaFoldDB" id="G0P7F5"/>
<dbReference type="EMBL" id="GL380113">
    <property type="protein sequence ID" value="EGT46930.1"/>
    <property type="molecule type" value="Genomic_DNA"/>
</dbReference>
<name>G0P7F5_CAEBE</name>
<dbReference type="HOGENOM" id="CLU_019196_0_0_1"/>
<proteinExistence type="predicted"/>
<accession>G0P7F5</accession>
<dbReference type="OrthoDB" id="5815061at2759"/>
<reference evidence="4" key="1">
    <citation type="submission" date="2011-07" db="EMBL/GenBank/DDBJ databases">
        <authorList>
            <consortium name="Caenorhabditis brenneri Sequencing and Analysis Consortium"/>
            <person name="Wilson R.K."/>
        </authorList>
    </citation>
    <scope>NUCLEOTIDE SEQUENCE [LARGE SCALE GENOMIC DNA]</scope>
    <source>
        <strain evidence="4">PB2801</strain>
    </source>
</reference>
<keyword evidence="2" id="KW-0472">Membrane</keyword>
<keyword evidence="4" id="KW-1185">Reference proteome</keyword>
<feature type="transmembrane region" description="Helical" evidence="2">
    <location>
        <begin position="514"/>
        <end position="534"/>
    </location>
</feature>
<keyword evidence="2" id="KW-1133">Transmembrane helix</keyword>
<feature type="transmembrane region" description="Helical" evidence="2">
    <location>
        <begin position="432"/>
        <end position="451"/>
    </location>
</feature>
<dbReference type="Proteomes" id="UP000008068">
    <property type="component" value="Unassembled WGS sequence"/>
</dbReference>